<reference evidence="1" key="2">
    <citation type="journal article" date="2015" name="Data Brief">
        <title>Shoot transcriptome of the giant reed, Arundo donax.</title>
        <authorList>
            <person name="Barrero R.A."/>
            <person name="Guerrero F.D."/>
            <person name="Moolhuijzen P."/>
            <person name="Goolsby J.A."/>
            <person name="Tidwell J."/>
            <person name="Bellgard S.E."/>
            <person name="Bellgard M.I."/>
        </authorList>
    </citation>
    <scope>NUCLEOTIDE SEQUENCE</scope>
    <source>
        <tissue evidence="1">Shoot tissue taken approximately 20 cm above the soil surface</tissue>
    </source>
</reference>
<organism evidence="1">
    <name type="scientific">Arundo donax</name>
    <name type="common">Giant reed</name>
    <name type="synonym">Donax arundinaceus</name>
    <dbReference type="NCBI Taxonomy" id="35708"/>
    <lineage>
        <taxon>Eukaryota</taxon>
        <taxon>Viridiplantae</taxon>
        <taxon>Streptophyta</taxon>
        <taxon>Embryophyta</taxon>
        <taxon>Tracheophyta</taxon>
        <taxon>Spermatophyta</taxon>
        <taxon>Magnoliopsida</taxon>
        <taxon>Liliopsida</taxon>
        <taxon>Poales</taxon>
        <taxon>Poaceae</taxon>
        <taxon>PACMAD clade</taxon>
        <taxon>Arundinoideae</taxon>
        <taxon>Arundineae</taxon>
        <taxon>Arundo</taxon>
    </lineage>
</organism>
<sequence length="46" mass="5462">MSPLLFSFYRSKPLSLVFSFFSLAKEWWIPYVERSEIDTNSNPSFP</sequence>
<reference evidence="1" key="1">
    <citation type="submission" date="2014-09" db="EMBL/GenBank/DDBJ databases">
        <authorList>
            <person name="Magalhaes I.L.F."/>
            <person name="Oliveira U."/>
            <person name="Santos F.R."/>
            <person name="Vidigal T.H.D.A."/>
            <person name="Brescovit A.D."/>
            <person name="Santos A.J."/>
        </authorList>
    </citation>
    <scope>NUCLEOTIDE SEQUENCE</scope>
    <source>
        <tissue evidence="1">Shoot tissue taken approximately 20 cm above the soil surface</tissue>
    </source>
</reference>
<evidence type="ECO:0000313" key="1">
    <source>
        <dbReference type="EMBL" id="JAD46139.1"/>
    </source>
</evidence>
<accession>A0A0A9A3D4</accession>
<name>A0A0A9A3D4_ARUDO</name>
<protein>
    <submittedName>
        <fullName evidence="1">Uncharacterized protein</fullName>
    </submittedName>
</protein>
<dbReference type="AlphaFoldDB" id="A0A0A9A3D4"/>
<dbReference type="EMBL" id="GBRH01251756">
    <property type="protein sequence ID" value="JAD46139.1"/>
    <property type="molecule type" value="Transcribed_RNA"/>
</dbReference>
<proteinExistence type="predicted"/>